<sequence>MKLQVLALLLYLSHRCEGQTAGSCHYFSDTKMDWFEALFTCQRKQMCLANIKTQRSFEEFENKLKASSRDEYWFGLNGYEKYAFKYVSDGAPLGYMPPAAMIHLDKPCAFVKPIGKTHFTFETGNCGRPRRFICTAAPRCNGKDTNSTFMPSLTAALPCEIKKEILEKLGIKPVEVED</sequence>
<dbReference type="PROSITE" id="PS50041">
    <property type="entry name" value="C_TYPE_LECTIN_2"/>
    <property type="match status" value="1"/>
</dbReference>
<dbReference type="KEGG" id="dvi:6626742"/>
<evidence type="ECO:0000313" key="3">
    <source>
        <dbReference type="EMBL" id="EDW60498.2"/>
    </source>
</evidence>
<dbReference type="FunCoup" id="B4LJB8">
    <property type="interactions" value="18"/>
</dbReference>
<dbReference type="CDD" id="cd00037">
    <property type="entry name" value="CLECT"/>
    <property type="match status" value="1"/>
</dbReference>
<dbReference type="InterPro" id="IPR016187">
    <property type="entry name" value="CTDL_fold"/>
</dbReference>
<reference evidence="3 4" key="1">
    <citation type="journal article" date="2007" name="Nature">
        <title>Evolution of genes and genomes on the Drosophila phylogeny.</title>
        <authorList>
            <consortium name="Drosophila 12 Genomes Consortium"/>
            <person name="Clark A.G."/>
            <person name="Eisen M.B."/>
            <person name="Smith D.R."/>
            <person name="Bergman C.M."/>
            <person name="Oliver B."/>
            <person name="Markow T.A."/>
            <person name="Kaufman T.C."/>
            <person name="Kellis M."/>
            <person name="Gelbart W."/>
            <person name="Iyer V.N."/>
            <person name="Pollard D.A."/>
            <person name="Sackton T.B."/>
            <person name="Larracuente A.M."/>
            <person name="Singh N.D."/>
            <person name="Abad J.P."/>
            <person name="Abt D.N."/>
            <person name="Adryan B."/>
            <person name="Aguade M."/>
            <person name="Akashi H."/>
            <person name="Anderson W.W."/>
            <person name="Aquadro C.F."/>
            <person name="Ardell D.H."/>
            <person name="Arguello R."/>
            <person name="Artieri C.G."/>
            <person name="Barbash D.A."/>
            <person name="Barker D."/>
            <person name="Barsanti P."/>
            <person name="Batterham P."/>
            <person name="Batzoglou S."/>
            <person name="Begun D."/>
            <person name="Bhutkar A."/>
            <person name="Blanco E."/>
            <person name="Bosak S.A."/>
            <person name="Bradley R.K."/>
            <person name="Brand A.D."/>
            <person name="Brent M.R."/>
            <person name="Brooks A.N."/>
            <person name="Brown R.H."/>
            <person name="Butlin R.K."/>
            <person name="Caggese C."/>
            <person name="Calvi B.R."/>
            <person name="Bernardo de Carvalho A."/>
            <person name="Caspi A."/>
            <person name="Castrezana S."/>
            <person name="Celniker S.E."/>
            <person name="Chang J.L."/>
            <person name="Chapple C."/>
            <person name="Chatterji S."/>
            <person name="Chinwalla A."/>
            <person name="Civetta A."/>
            <person name="Clifton S.W."/>
            <person name="Comeron J.M."/>
            <person name="Costello J.C."/>
            <person name="Coyne J.A."/>
            <person name="Daub J."/>
            <person name="David R.G."/>
            <person name="Delcher A.L."/>
            <person name="Delehaunty K."/>
            <person name="Do C.B."/>
            <person name="Ebling H."/>
            <person name="Edwards K."/>
            <person name="Eickbush T."/>
            <person name="Evans J.D."/>
            <person name="Filipski A."/>
            <person name="Findeiss S."/>
            <person name="Freyhult E."/>
            <person name="Fulton L."/>
            <person name="Fulton R."/>
            <person name="Garcia A.C."/>
            <person name="Gardiner A."/>
            <person name="Garfield D.A."/>
            <person name="Garvin B.E."/>
            <person name="Gibson G."/>
            <person name="Gilbert D."/>
            <person name="Gnerre S."/>
            <person name="Godfrey J."/>
            <person name="Good R."/>
            <person name="Gotea V."/>
            <person name="Gravely B."/>
            <person name="Greenberg A.J."/>
            <person name="Griffiths-Jones S."/>
            <person name="Gross S."/>
            <person name="Guigo R."/>
            <person name="Gustafson E.A."/>
            <person name="Haerty W."/>
            <person name="Hahn M.W."/>
            <person name="Halligan D.L."/>
            <person name="Halpern A.L."/>
            <person name="Halter G.M."/>
            <person name="Han M.V."/>
            <person name="Heger A."/>
            <person name="Hillier L."/>
            <person name="Hinrichs A.S."/>
            <person name="Holmes I."/>
            <person name="Hoskins R.A."/>
            <person name="Hubisz M.J."/>
            <person name="Hultmark D."/>
            <person name="Huntley M.A."/>
            <person name="Jaffe D.B."/>
            <person name="Jagadeeshan S."/>
            <person name="Jeck W.R."/>
            <person name="Johnson J."/>
            <person name="Jones C.D."/>
            <person name="Jordan W.C."/>
            <person name="Karpen G.H."/>
            <person name="Kataoka E."/>
            <person name="Keightley P.D."/>
            <person name="Kheradpour P."/>
            <person name="Kirkness E.F."/>
            <person name="Koerich L.B."/>
            <person name="Kristiansen K."/>
            <person name="Kudrna D."/>
            <person name="Kulathinal R.J."/>
            <person name="Kumar S."/>
            <person name="Kwok R."/>
            <person name="Lander E."/>
            <person name="Langley C.H."/>
            <person name="Lapoint R."/>
            <person name="Lazzaro B.P."/>
            <person name="Lee S.J."/>
            <person name="Levesque L."/>
            <person name="Li R."/>
            <person name="Lin C.F."/>
            <person name="Lin M.F."/>
            <person name="Lindblad-Toh K."/>
            <person name="Llopart A."/>
            <person name="Long M."/>
            <person name="Low L."/>
            <person name="Lozovsky E."/>
            <person name="Lu J."/>
            <person name="Luo M."/>
            <person name="Machado C.A."/>
            <person name="Makalowski W."/>
            <person name="Marzo M."/>
            <person name="Matsuda M."/>
            <person name="Matzkin L."/>
            <person name="McAllister B."/>
            <person name="McBride C.S."/>
            <person name="McKernan B."/>
            <person name="McKernan K."/>
            <person name="Mendez-Lago M."/>
            <person name="Minx P."/>
            <person name="Mollenhauer M.U."/>
            <person name="Montooth K."/>
            <person name="Mount S.M."/>
            <person name="Mu X."/>
            <person name="Myers E."/>
            <person name="Negre B."/>
            <person name="Newfeld S."/>
            <person name="Nielsen R."/>
            <person name="Noor M.A."/>
            <person name="O'Grady P."/>
            <person name="Pachter L."/>
            <person name="Papaceit M."/>
            <person name="Parisi M.J."/>
            <person name="Parisi M."/>
            <person name="Parts L."/>
            <person name="Pedersen J.S."/>
            <person name="Pesole G."/>
            <person name="Phillippy A.M."/>
            <person name="Ponting C.P."/>
            <person name="Pop M."/>
            <person name="Porcelli D."/>
            <person name="Powell J.R."/>
            <person name="Prohaska S."/>
            <person name="Pruitt K."/>
            <person name="Puig M."/>
            <person name="Quesneville H."/>
            <person name="Ram K.R."/>
            <person name="Rand D."/>
            <person name="Rasmussen M.D."/>
            <person name="Reed L.K."/>
            <person name="Reenan R."/>
            <person name="Reily A."/>
            <person name="Remington K.A."/>
            <person name="Rieger T.T."/>
            <person name="Ritchie M.G."/>
            <person name="Robin C."/>
            <person name="Rogers Y.H."/>
            <person name="Rohde C."/>
            <person name="Rozas J."/>
            <person name="Rubenfield M.J."/>
            <person name="Ruiz A."/>
            <person name="Russo S."/>
            <person name="Salzberg S.L."/>
            <person name="Sanchez-Gracia A."/>
            <person name="Saranga D.J."/>
            <person name="Sato H."/>
            <person name="Schaeffer S.W."/>
            <person name="Schatz M.C."/>
            <person name="Schlenke T."/>
            <person name="Schwartz R."/>
            <person name="Segarra C."/>
            <person name="Singh R.S."/>
            <person name="Sirot L."/>
            <person name="Sirota M."/>
            <person name="Sisneros N.B."/>
            <person name="Smith C.D."/>
            <person name="Smith T.F."/>
            <person name="Spieth J."/>
            <person name="Stage D.E."/>
            <person name="Stark A."/>
            <person name="Stephan W."/>
            <person name="Strausberg R.L."/>
            <person name="Strempel S."/>
            <person name="Sturgill D."/>
            <person name="Sutton G."/>
            <person name="Sutton G.G."/>
            <person name="Tao W."/>
            <person name="Teichmann S."/>
            <person name="Tobari Y.N."/>
            <person name="Tomimura Y."/>
            <person name="Tsolas J.M."/>
            <person name="Valente V.L."/>
            <person name="Venter E."/>
            <person name="Venter J.C."/>
            <person name="Vicario S."/>
            <person name="Vieira F.G."/>
            <person name="Vilella A.J."/>
            <person name="Villasante A."/>
            <person name="Walenz B."/>
            <person name="Wang J."/>
            <person name="Wasserman M."/>
            <person name="Watts T."/>
            <person name="Wilson D."/>
            <person name="Wilson R.K."/>
            <person name="Wing R.A."/>
            <person name="Wolfner M.F."/>
            <person name="Wong A."/>
            <person name="Wong G.K."/>
            <person name="Wu C.I."/>
            <person name="Wu G."/>
            <person name="Yamamoto D."/>
            <person name="Yang H.P."/>
            <person name="Yang S.P."/>
            <person name="Yorke J.A."/>
            <person name="Yoshida K."/>
            <person name="Zdobnov E."/>
            <person name="Zhang P."/>
            <person name="Zhang Y."/>
            <person name="Zimin A.V."/>
            <person name="Baldwin J."/>
            <person name="Abdouelleil A."/>
            <person name="Abdulkadir J."/>
            <person name="Abebe A."/>
            <person name="Abera B."/>
            <person name="Abreu J."/>
            <person name="Acer S.C."/>
            <person name="Aftuck L."/>
            <person name="Alexander A."/>
            <person name="An P."/>
            <person name="Anderson E."/>
            <person name="Anderson S."/>
            <person name="Arachi H."/>
            <person name="Azer M."/>
            <person name="Bachantsang P."/>
            <person name="Barry A."/>
            <person name="Bayul T."/>
            <person name="Berlin A."/>
            <person name="Bessette D."/>
            <person name="Bloom T."/>
            <person name="Blye J."/>
            <person name="Boguslavskiy L."/>
            <person name="Bonnet C."/>
            <person name="Boukhgalter B."/>
            <person name="Bourzgui I."/>
            <person name="Brown A."/>
            <person name="Cahill P."/>
            <person name="Channer S."/>
            <person name="Cheshatsang Y."/>
            <person name="Chuda L."/>
            <person name="Citroen M."/>
            <person name="Collymore A."/>
            <person name="Cooke P."/>
            <person name="Costello M."/>
            <person name="D'Aco K."/>
            <person name="Daza R."/>
            <person name="De Haan G."/>
            <person name="DeGray S."/>
            <person name="DeMaso C."/>
            <person name="Dhargay N."/>
            <person name="Dooley K."/>
            <person name="Dooley E."/>
            <person name="Doricent M."/>
            <person name="Dorje P."/>
            <person name="Dorjee K."/>
            <person name="Dupes A."/>
            <person name="Elong R."/>
            <person name="Falk J."/>
            <person name="Farina A."/>
            <person name="Faro S."/>
            <person name="Ferguson D."/>
            <person name="Fisher S."/>
            <person name="Foley C.D."/>
            <person name="Franke A."/>
            <person name="Friedrich D."/>
            <person name="Gadbois L."/>
            <person name="Gearin G."/>
            <person name="Gearin C.R."/>
            <person name="Giannoukos G."/>
            <person name="Goode T."/>
            <person name="Graham J."/>
            <person name="Grandbois E."/>
            <person name="Grewal S."/>
            <person name="Gyaltsen K."/>
            <person name="Hafez N."/>
            <person name="Hagos B."/>
            <person name="Hall J."/>
            <person name="Henson C."/>
            <person name="Hollinger A."/>
            <person name="Honan T."/>
            <person name="Huard M.D."/>
            <person name="Hughes L."/>
            <person name="Hurhula B."/>
            <person name="Husby M.E."/>
            <person name="Kamat A."/>
            <person name="Kanga B."/>
            <person name="Kashin S."/>
            <person name="Khazanovich D."/>
            <person name="Kisner P."/>
            <person name="Lance K."/>
            <person name="Lara M."/>
            <person name="Lee W."/>
            <person name="Lennon N."/>
            <person name="Letendre F."/>
            <person name="LeVine R."/>
            <person name="Lipovsky A."/>
            <person name="Liu X."/>
            <person name="Liu J."/>
            <person name="Liu S."/>
            <person name="Lokyitsang T."/>
            <person name="Lokyitsang Y."/>
            <person name="Lubonja R."/>
            <person name="Lui A."/>
            <person name="MacDonald P."/>
            <person name="Magnisalis V."/>
            <person name="Maru K."/>
            <person name="Matthews C."/>
            <person name="McCusker W."/>
            <person name="McDonough S."/>
            <person name="Mehta T."/>
            <person name="Meldrim J."/>
            <person name="Meneus L."/>
            <person name="Mihai O."/>
            <person name="Mihalev A."/>
            <person name="Mihova T."/>
            <person name="Mittelman R."/>
            <person name="Mlenga V."/>
            <person name="Montmayeur A."/>
            <person name="Mulrain L."/>
            <person name="Navidi A."/>
            <person name="Naylor J."/>
            <person name="Negash T."/>
            <person name="Nguyen T."/>
            <person name="Nguyen N."/>
            <person name="Nicol R."/>
            <person name="Norbu C."/>
            <person name="Norbu N."/>
            <person name="Novod N."/>
            <person name="O'Neill B."/>
            <person name="Osman S."/>
            <person name="Markiewicz E."/>
            <person name="Oyono O.L."/>
            <person name="Patti C."/>
            <person name="Phunkhang P."/>
            <person name="Pierre F."/>
            <person name="Priest M."/>
            <person name="Raghuraman S."/>
            <person name="Rege F."/>
            <person name="Reyes R."/>
            <person name="Rise C."/>
            <person name="Rogov P."/>
            <person name="Ross K."/>
            <person name="Ryan E."/>
            <person name="Settipalli S."/>
            <person name="Shea T."/>
            <person name="Sherpa N."/>
            <person name="Shi L."/>
            <person name="Shih D."/>
            <person name="Sparrow T."/>
            <person name="Spaulding J."/>
            <person name="Stalker J."/>
            <person name="Stange-Thomann N."/>
            <person name="Stavropoulos S."/>
            <person name="Stone C."/>
            <person name="Strader C."/>
            <person name="Tesfaye S."/>
            <person name="Thomson T."/>
            <person name="Thoulutsang Y."/>
            <person name="Thoulutsang D."/>
            <person name="Topham K."/>
            <person name="Topping I."/>
            <person name="Tsamla T."/>
            <person name="Vassiliev H."/>
            <person name="Vo A."/>
            <person name="Wangchuk T."/>
            <person name="Wangdi T."/>
            <person name="Weiand M."/>
            <person name="Wilkinson J."/>
            <person name="Wilson A."/>
            <person name="Yadav S."/>
            <person name="Young G."/>
            <person name="Yu Q."/>
            <person name="Zembek L."/>
            <person name="Zhong D."/>
            <person name="Zimmer A."/>
            <person name="Zwirko Z."/>
            <person name="Jaffe D.B."/>
            <person name="Alvarez P."/>
            <person name="Brockman W."/>
            <person name="Butler J."/>
            <person name="Chin C."/>
            <person name="Gnerre S."/>
            <person name="Grabherr M."/>
            <person name="Kleber M."/>
            <person name="Mauceli E."/>
            <person name="MacCallum I."/>
        </authorList>
    </citation>
    <scope>NUCLEOTIDE SEQUENCE [LARGE SCALE GENOMIC DNA]</scope>
    <source>
        <strain evidence="4">Tucson 15010-1051.87</strain>
    </source>
</reference>
<dbReference type="HOGENOM" id="CLU_133451_0_0_1"/>
<dbReference type="Pfam" id="PF00059">
    <property type="entry name" value="Lectin_C"/>
    <property type="match status" value="1"/>
</dbReference>
<organism evidence="3 4">
    <name type="scientific">Drosophila virilis</name>
    <name type="common">Fruit fly</name>
    <dbReference type="NCBI Taxonomy" id="7244"/>
    <lineage>
        <taxon>Eukaryota</taxon>
        <taxon>Metazoa</taxon>
        <taxon>Ecdysozoa</taxon>
        <taxon>Arthropoda</taxon>
        <taxon>Hexapoda</taxon>
        <taxon>Insecta</taxon>
        <taxon>Pterygota</taxon>
        <taxon>Neoptera</taxon>
        <taxon>Endopterygota</taxon>
        <taxon>Diptera</taxon>
        <taxon>Brachycera</taxon>
        <taxon>Muscomorpha</taxon>
        <taxon>Ephydroidea</taxon>
        <taxon>Drosophilidae</taxon>
        <taxon>Drosophila</taxon>
    </lineage>
</organism>
<gene>
    <name evidence="3" type="primary">Dvir\GJ21516</name>
    <name evidence="3" type="ORF">Dvir_GJ21516</name>
</gene>
<feature type="domain" description="C-type lectin" evidence="2">
    <location>
        <begin position="20"/>
        <end position="135"/>
    </location>
</feature>
<protein>
    <recommendedName>
        <fullName evidence="2">C-type lectin domain-containing protein</fullName>
    </recommendedName>
</protein>
<keyword evidence="1" id="KW-0732">Signal</keyword>
<dbReference type="SMR" id="B4LJB8"/>
<dbReference type="OrthoDB" id="7882608at2759"/>
<feature type="signal peptide" evidence="1">
    <location>
        <begin position="1"/>
        <end position="18"/>
    </location>
</feature>
<dbReference type="SUPFAM" id="SSF56436">
    <property type="entry name" value="C-type lectin-like"/>
    <property type="match status" value="1"/>
</dbReference>
<evidence type="ECO:0000259" key="2">
    <source>
        <dbReference type="PROSITE" id="PS50041"/>
    </source>
</evidence>
<dbReference type="Proteomes" id="UP000008792">
    <property type="component" value="Unassembled WGS sequence"/>
</dbReference>
<dbReference type="InParanoid" id="B4LJB8"/>
<evidence type="ECO:0000313" key="4">
    <source>
        <dbReference type="Proteomes" id="UP000008792"/>
    </source>
</evidence>
<dbReference type="Gene3D" id="3.10.100.10">
    <property type="entry name" value="Mannose-Binding Protein A, subunit A"/>
    <property type="match status" value="1"/>
</dbReference>
<proteinExistence type="predicted"/>
<accession>B4LJB8</accession>
<name>B4LJB8_DROVI</name>
<dbReference type="InterPro" id="IPR016186">
    <property type="entry name" value="C-type_lectin-like/link_sf"/>
</dbReference>
<dbReference type="EMBL" id="CH940648">
    <property type="protein sequence ID" value="EDW60498.2"/>
    <property type="molecule type" value="Genomic_DNA"/>
</dbReference>
<dbReference type="AlphaFoldDB" id="B4LJB8"/>
<keyword evidence="4" id="KW-1185">Reference proteome</keyword>
<feature type="chain" id="PRO_5006457232" description="C-type lectin domain-containing protein" evidence="1">
    <location>
        <begin position="19"/>
        <end position="178"/>
    </location>
</feature>
<evidence type="ECO:0000256" key="1">
    <source>
        <dbReference type="SAM" id="SignalP"/>
    </source>
</evidence>
<dbReference type="InterPro" id="IPR001304">
    <property type="entry name" value="C-type_lectin-like"/>
</dbReference>